<dbReference type="GO" id="GO:0016787">
    <property type="term" value="F:hydrolase activity"/>
    <property type="evidence" value="ECO:0007669"/>
    <property type="project" value="UniProtKB-KW"/>
</dbReference>
<dbReference type="EMBL" id="QUSW01000007">
    <property type="protein sequence ID" value="RQP22478.1"/>
    <property type="molecule type" value="Genomic_DNA"/>
</dbReference>
<reference evidence="3 4" key="2">
    <citation type="submission" date="2018-12" db="EMBL/GenBank/DDBJ databases">
        <title>Rhizobacter gummiphilus sp. nov., a rubber-degrading bacterium isolated from the soil of a botanical garden in Japan.</title>
        <authorList>
            <person name="Shunsuke S.S."/>
        </authorList>
    </citation>
    <scope>NUCLEOTIDE SEQUENCE [LARGE SCALE GENOMIC DNA]</scope>
    <source>
        <strain evidence="3 4">S-16</strain>
    </source>
</reference>
<dbReference type="Proteomes" id="UP000267464">
    <property type="component" value="Unassembled WGS sequence"/>
</dbReference>
<reference evidence="3 4" key="1">
    <citation type="submission" date="2018-08" db="EMBL/GenBank/DDBJ databases">
        <authorList>
            <person name="Khan S.A."/>
            <person name="Jeon C.O."/>
            <person name="Chun B.H."/>
            <person name="Jeong S.E."/>
        </authorList>
    </citation>
    <scope>NUCLEOTIDE SEQUENCE [LARGE SCALE GENOMIC DNA]</scope>
    <source>
        <strain evidence="3 4">S-16</strain>
    </source>
</reference>
<sequence>MKRKIQLLIIDPQNDFCDLPEAYRPADPVTGAKVAPALPVAGAHADMQRTAELIRQGGAGLTDIAITLDSHHRFDIAHPTFWKTGQGAAVTPFTQITAAQVRSGEYLPRDPSALPRTLSYLDALEARGRYTLMVWPVHCEIGSWGHNVHADVRAAYNAWEERQLGVVQKVNKGSNPWTEHYSALLAEVPDAEDPDTQLNQALIDQLDQADTLLITGEASSHCVKATTEHIVQNLPGGRLERIVLLTDCMSPVGGFEAQHAAFLADMRGKGVQLATTADVLPSLIANATR</sequence>
<keyword evidence="2" id="KW-0378">Hydrolase</keyword>
<evidence type="ECO:0000313" key="3">
    <source>
        <dbReference type="EMBL" id="RQP22478.1"/>
    </source>
</evidence>
<organism evidence="3 4">
    <name type="scientific">Piscinibacter terrae</name>
    <dbReference type="NCBI Taxonomy" id="2496871"/>
    <lineage>
        <taxon>Bacteria</taxon>
        <taxon>Pseudomonadati</taxon>
        <taxon>Pseudomonadota</taxon>
        <taxon>Betaproteobacteria</taxon>
        <taxon>Burkholderiales</taxon>
        <taxon>Sphaerotilaceae</taxon>
        <taxon>Piscinibacter</taxon>
    </lineage>
</organism>
<dbReference type="AlphaFoldDB" id="A0A3N7HK66"/>
<dbReference type="InterPro" id="IPR052347">
    <property type="entry name" value="Isochorismatase_Nicotinamidase"/>
</dbReference>
<comment type="similarity">
    <text evidence="1">Belongs to the isochorismatase family.</text>
</comment>
<gene>
    <name evidence="3" type="ORF">DZC73_22820</name>
</gene>
<evidence type="ECO:0000256" key="1">
    <source>
        <dbReference type="ARBA" id="ARBA00006336"/>
    </source>
</evidence>
<keyword evidence="4" id="KW-1185">Reference proteome</keyword>
<dbReference type="Gene3D" id="3.40.50.850">
    <property type="entry name" value="Isochorismatase-like"/>
    <property type="match status" value="1"/>
</dbReference>
<dbReference type="SUPFAM" id="SSF52499">
    <property type="entry name" value="Isochorismatase-like hydrolases"/>
    <property type="match status" value="1"/>
</dbReference>
<name>A0A3N7HK66_9BURK</name>
<evidence type="ECO:0000256" key="2">
    <source>
        <dbReference type="ARBA" id="ARBA00022801"/>
    </source>
</evidence>
<dbReference type="OrthoDB" id="9791276at2"/>
<dbReference type="RefSeq" id="WP_124542701.1">
    <property type="nucleotide sequence ID" value="NZ_QUSW01000007.1"/>
</dbReference>
<dbReference type="PANTHER" id="PTHR11080:SF2">
    <property type="entry name" value="LD05707P"/>
    <property type="match status" value="1"/>
</dbReference>
<dbReference type="InterPro" id="IPR036380">
    <property type="entry name" value="Isochorismatase-like_sf"/>
</dbReference>
<accession>A0A3N7HK66</accession>
<protein>
    <submittedName>
        <fullName evidence="3">Isochorismatase family protein</fullName>
    </submittedName>
</protein>
<proteinExistence type="inferred from homology"/>
<comment type="caution">
    <text evidence="3">The sequence shown here is derived from an EMBL/GenBank/DDBJ whole genome shotgun (WGS) entry which is preliminary data.</text>
</comment>
<evidence type="ECO:0000313" key="4">
    <source>
        <dbReference type="Proteomes" id="UP000267464"/>
    </source>
</evidence>
<dbReference type="PANTHER" id="PTHR11080">
    <property type="entry name" value="PYRAZINAMIDASE/NICOTINAMIDASE"/>
    <property type="match status" value="1"/>
</dbReference>